<dbReference type="AlphaFoldDB" id="A0A449BA30"/>
<keyword evidence="5 7" id="KW-0472">Membrane</keyword>
<feature type="transmembrane region" description="Helical" evidence="7">
    <location>
        <begin position="137"/>
        <end position="158"/>
    </location>
</feature>
<comment type="subcellular location">
    <subcellularLocation>
        <location evidence="1">Cell membrane</location>
        <topology evidence="1">Multi-pass membrane protein</topology>
    </subcellularLocation>
</comment>
<sequence length="736" mass="82625">MASFAKKFVEKYNDWSQKASAFIRLGSTRSGFRKTASVIWAFLFGLILSFLFIWMNSGQDPFSVIGSLAQSVGNSQKDQAKFLTFFVIFGFIGLASAVGFKSGLFNIGISGQMMIASTVIFPILIATDTSVVTGGLLVPFLFMSMIAGAVLASIAGALKAYLNIHEVISTIMLNWIVAKLNSFLLGTSVHLYSEDKINKYLEISHNGGINPNAFTLLDSSGNVSDVVPYIYGISFTVIFILLGIGLFFMYRSTNIGYKLKMLGLSKTNGQYIGINEKLSTVLVMALSGALAGLGGFFYFVFTDNLADTLGAGSRSPLAIGFEGIAIALIALNSSLGTILVAAFYGALYFVQPSLQGVGVSKEDFPFITSLILYLVALSQLFIEFKPVHSVTKWISNISSRLWVLNLKRYFLIRYRLLLIKCYNMKKAKINATINDQNKDKKIAQYHTSKQKTYIKVASIDAKIEHYNELIKLATVLQQQKADLHYNNLVLARLSKKLTKIVNQNTKNIAYNEKLAQKTSAQQNSNQELALREIKSEAEIKELQNLITELKARLADKKGLYQEILADYKTNKVPAAQKAYQADVAKIKNLVLTFDDAQFKVEATSKAQRIRQAKQEFKKVQNEYLLKISSNTKLVEKQQKAMKKGVQLDRKVESLTNREIIDVFEKVTLERKSFNQYVNSLDGNQVREIKMQYRANKLKEKKEFKEFSRTNYSFIKENYLREVYSKHSNARKVEVCL</sequence>
<evidence type="ECO:0000313" key="9">
    <source>
        <dbReference type="Proteomes" id="UP000290876"/>
    </source>
</evidence>
<dbReference type="Proteomes" id="UP000290876">
    <property type="component" value="Chromosome"/>
</dbReference>
<feature type="transmembrane region" description="Helical" evidence="7">
    <location>
        <begin position="364"/>
        <end position="382"/>
    </location>
</feature>
<reference evidence="8 9" key="1">
    <citation type="submission" date="2019-01" db="EMBL/GenBank/DDBJ databases">
        <authorList>
            <consortium name="Pathogen Informatics"/>
        </authorList>
    </citation>
    <scope>NUCLEOTIDE SEQUENCE [LARGE SCALE GENOMIC DNA]</scope>
    <source>
        <strain evidence="8 9">NCTC10184</strain>
    </source>
</reference>
<feature type="transmembrane region" description="Helical" evidence="7">
    <location>
        <begin position="107"/>
        <end position="125"/>
    </location>
</feature>
<dbReference type="OrthoDB" id="45037at2"/>
<keyword evidence="6" id="KW-0175">Coiled coil</keyword>
<dbReference type="CDD" id="cd06580">
    <property type="entry name" value="TM_PBP1_transp_TpRbsC_like"/>
    <property type="match status" value="1"/>
</dbReference>
<keyword evidence="4 7" id="KW-1133">Transmembrane helix</keyword>
<protein>
    <submittedName>
        <fullName evidence="8">ABC-type uncharacterized transport system, permease component</fullName>
    </submittedName>
</protein>
<dbReference type="EMBL" id="LR215043">
    <property type="protein sequence ID" value="VEU78015.1"/>
    <property type="molecule type" value="Genomic_DNA"/>
</dbReference>
<evidence type="ECO:0000256" key="2">
    <source>
        <dbReference type="ARBA" id="ARBA00022475"/>
    </source>
</evidence>
<feature type="transmembrane region" description="Helical" evidence="7">
    <location>
        <begin position="281"/>
        <end position="301"/>
    </location>
</feature>
<organism evidence="8 9">
    <name type="scientific">Mycoplasmopsis columbinasalis</name>
    <dbReference type="NCBI Taxonomy" id="114880"/>
    <lineage>
        <taxon>Bacteria</taxon>
        <taxon>Bacillati</taxon>
        <taxon>Mycoplasmatota</taxon>
        <taxon>Mycoplasmoidales</taxon>
        <taxon>Metamycoplasmataceae</taxon>
        <taxon>Mycoplasmopsis</taxon>
    </lineage>
</organism>
<dbReference type="InterPro" id="IPR001851">
    <property type="entry name" value="ABC_transp_permease"/>
</dbReference>
<evidence type="ECO:0000256" key="6">
    <source>
        <dbReference type="SAM" id="Coils"/>
    </source>
</evidence>
<keyword evidence="3 7" id="KW-0812">Transmembrane</keyword>
<keyword evidence="2" id="KW-1003">Cell membrane</keyword>
<evidence type="ECO:0000256" key="7">
    <source>
        <dbReference type="SAM" id="Phobius"/>
    </source>
</evidence>
<evidence type="ECO:0000256" key="1">
    <source>
        <dbReference type="ARBA" id="ARBA00004651"/>
    </source>
</evidence>
<proteinExistence type="predicted"/>
<feature type="transmembrane region" description="Helical" evidence="7">
    <location>
        <begin position="37"/>
        <end position="55"/>
    </location>
</feature>
<feature type="transmembrane region" description="Helical" evidence="7">
    <location>
        <begin position="82"/>
        <end position="100"/>
    </location>
</feature>
<dbReference type="PANTHER" id="PTHR47089">
    <property type="entry name" value="ABC TRANSPORTER, PERMEASE PROTEIN"/>
    <property type="match status" value="1"/>
</dbReference>
<keyword evidence="9" id="KW-1185">Reference proteome</keyword>
<feature type="transmembrane region" description="Helical" evidence="7">
    <location>
        <begin position="321"/>
        <end position="344"/>
    </location>
</feature>
<gene>
    <name evidence="8" type="ORF">NCTC10184_00234</name>
</gene>
<dbReference type="PANTHER" id="PTHR47089:SF1">
    <property type="entry name" value="GUANOSINE ABC TRANSPORTER PERMEASE PROTEIN NUPP"/>
    <property type="match status" value="1"/>
</dbReference>
<dbReference type="GO" id="GO:0005886">
    <property type="term" value="C:plasma membrane"/>
    <property type="evidence" value="ECO:0007669"/>
    <property type="project" value="UniProtKB-SubCell"/>
</dbReference>
<accession>A0A449BA30</accession>
<evidence type="ECO:0000313" key="8">
    <source>
        <dbReference type="EMBL" id="VEU78015.1"/>
    </source>
</evidence>
<dbReference type="Pfam" id="PF02653">
    <property type="entry name" value="BPD_transp_2"/>
    <property type="match status" value="1"/>
</dbReference>
<dbReference type="RefSeq" id="WP_129622866.1">
    <property type="nucleotide sequence ID" value="NZ_LR215043.1"/>
</dbReference>
<feature type="transmembrane region" description="Helical" evidence="7">
    <location>
        <begin position="170"/>
        <end position="192"/>
    </location>
</feature>
<evidence type="ECO:0000256" key="4">
    <source>
        <dbReference type="ARBA" id="ARBA00022989"/>
    </source>
</evidence>
<name>A0A449BA30_9BACT</name>
<dbReference type="KEGG" id="mcob:NCTC10184_00234"/>
<feature type="coiled-coil region" evidence="6">
    <location>
        <begin position="525"/>
        <end position="559"/>
    </location>
</feature>
<feature type="transmembrane region" description="Helical" evidence="7">
    <location>
        <begin position="229"/>
        <end position="250"/>
    </location>
</feature>
<evidence type="ECO:0000256" key="5">
    <source>
        <dbReference type="ARBA" id="ARBA00023136"/>
    </source>
</evidence>
<evidence type="ECO:0000256" key="3">
    <source>
        <dbReference type="ARBA" id="ARBA00022692"/>
    </source>
</evidence>
<dbReference type="GO" id="GO:0022857">
    <property type="term" value="F:transmembrane transporter activity"/>
    <property type="evidence" value="ECO:0007669"/>
    <property type="project" value="InterPro"/>
</dbReference>